<keyword evidence="2" id="KW-0378">Hydrolase</keyword>
<dbReference type="InterPro" id="IPR000073">
    <property type="entry name" value="AB_hydrolase_1"/>
</dbReference>
<comment type="caution">
    <text evidence="2">The sequence shown here is derived from an EMBL/GenBank/DDBJ whole genome shotgun (WGS) entry which is preliminary data.</text>
</comment>
<dbReference type="PRINTS" id="PR00111">
    <property type="entry name" value="ABHYDROLASE"/>
</dbReference>
<feature type="domain" description="AB hydrolase-1" evidence="1">
    <location>
        <begin position="68"/>
        <end position="303"/>
    </location>
</feature>
<evidence type="ECO:0000313" key="2">
    <source>
        <dbReference type="EMBL" id="MRD46625.1"/>
    </source>
</evidence>
<evidence type="ECO:0000313" key="3">
    <source>
        <dbReference type="Proteomes" id="UP000487350"/>
    </source>
</evidence>
<dbReference type="PANTHER" id="PTHR46438">
    <property type="entry name" value="ALPHA/BETA-HYDROLASES SUPERFAMILY PROTEIN"/>
    <property type="match status" value="1"/>
</dbReference>
<dbReference type="GO" id="GO:0016787">
    <property type="term" value="F:hydrolase activity"/>
    <property type="evidence" value="ECO:0007669"/>
    <property type="project" value="UniProtKB-KW"/>
</dbReference>
<evidence type="ECO:0000259" key="1">
    <source>
        <dbReference type="Pfam" id="PF00561"/>
    </source>
</evidence>
<accession>A0A844AQZ4</accession>
<dbReference type="SUPFAM" id="SSF53474">
    <property type="entry name" value="alpha/beta-Hydrolases"/>
    <property type="match status" value="1"/>
</dbReference>
<dbReference type="InterPro" id="IPR029058">
    <property type="entry name" value="AB_hydrolase_fold"/>
</dbReference>
<organism evidence="2 3">
    <name type="scientific">Caenimonas koreensis DSM 17982</name>
    <dbReference type="NCBI Taxonomy" id="1121255"/>
    <lineage>
        <taxon>Bacteria</taxon>
        <taxon>Pseudomonadati</taxon>
        <taxon>Pseudomonadota</taxon>
        <taxon>Betaproteobacteria</taxon>
        <taxon>Burkholderiales</taxon>
        <taxon>Comamonadaceae</taxon>
        <taxon>Caenimonas</taxon>
    </lineage>
</organism>
<protein>
    <submittedName>
        <fullName evidence="2">Alpha/beta fold hydrolase</fullName>
    </submittedName>
</protein>
<dbReference type="AlphaFoldDB" id="A0A844AQZ4"/>
<dbReference type="Proteomes" id="UP000487350">
    <property type="component" value="Unassembled WGS sequence"/>
</dbReference>
<dbReference type="RefSeq" id="WP_153583968.1">
    <property type="nucleotide sequence ID" value="NZ_WJBU01000004.1"/>
</dbReference>
<dbReference type="Pfam" id="PF00561">
    <property type="entry name" value="Abhydrolase_1"/>
    <property type="match status" value="1"/>
</dbReference>
<gene>
    <name evidence="2" type="ORF">GHT07_05010</name>
</gene>
<dbReference type="Gene3D" id="3.40.50.1820">
    <property type="entry name" value="alpha/beta hydrolase"/>
    <property type="match status" value="1"/>
</dbReference>
<dbReference type="OrthoDB" id="9802676at2"/>
<reference evidence="2 3" key="1">
    <citation type="submission" date="2019-11" db="EMBL/GenBank/DDBJ databases">
        <title>Caenimonas koreensis gen. nov., sp. nov., isolated from activated sludge.</title>
        <authorList>
            <person name="Seung H.R."/>
        </authorList>
    </citation>
    <scope>NUCLEOTIDE SEQUENCE [LARGE SCALE GENOMIC DNA]</scope>
    <source>
        <strain evidence="2 3">EMB320</strain>
    </source>
</reference>
<proteinExistence type="predicted"/>
<name>A0A844AQZ4_9BURK</name>
<dbReference type="EMBL" id="WJBU01000004">
    <property type="protein sequence ID" value="MRD46625.1"/>
    <property type="molecule type" value="Genomic_DNA"/>
</dbReference>
<sequence length="322" mass="35350">MTKLVRRFLFVLLLLVALVLAGIAASWAPDKPAAELAAKWATPPSQFIELQGMQVHLRDEGPRDDPLPIVLLHGTSASLHTWEGWASALRGNRRVIRVDLPGFALTGPHPKDDYSTAAYVSFVRALADKLNVQRFVLAGNSLGGQIAWSTAAAMPDRVARLILVDASGYPMELLVGQVIPLGFKLAAIPWLQPVVRNSLPRSVVETSVRNVYGDPSKVTPQLVDVYYDMALREGNRRALSLRLAQGYTADTRRLAQLRMPTLILWGGKDKLIPREAAQWFARDIAGSKLVMFDELGHVPHEEDAQRTVQEVVKFLSAPAAGS</sequence>
<keyword evidence="3" id="KW-1185">Reference proteome</keyword>
<dbReference type="PANTHER" id="PTHR46438:SF11">
    <property type="entry name" value="LIPASE-RELATED"/>
    <property type="match status" value="1"/>
</dbReference>